<sequence length="381" mass="41573">MGGLATPLRCAHASSLLFATKPSLIQPRLASRFARLSLAINCVAQPESGASEGKRIVPSRVARPVLDINDKGEIYMKDVGGVASVEEGEVKRRAKPDSTRISVGVKKSSAVPRYSKAARRFYNETYRAESERLSKVLAAAGVASRRSSEEIIFAGRVKVNGKVCTVPQTPVNPLKDIIFLDGRSLPKKAPPKFYFALHKPKGYICSSAKDAPKPVLSLLEEYWKIWDKKNPGGVRPRLFTVGRLDVATSGLLLITNDGDFAQRVSHPSSGLTKEYIATVAERVTKRQLQLIAAGTKVQDVHVVPTEVEPLPVEAGDARQRIRIVVCEGRNREVRELVANAGLEVLGLKRVRIGGLTLSRKLGPGKYEALTEIQVNTVLNLQ</sequence>
<evidence type="ECO:0000313" key="5">
    <source>
        <dbReference type="EMBL" id="KAG0561307.1"/>
    </source>
</evidence>
<comment type="similarity">
    <text evidence="1">Belongs to the pseudouridine synthase RsuA family.</text>
</comment>
<reference evidence="5" key="1">
    <citation type="submission" date="2020-06" db="EMBL/GenBank/DDBJ databases">
        <title>WGS assembly of Ceratodon purpureus strain R40.</title>
        <authorList>
            <person name="Carey S.B."/>
            <person name="Jenkins J."/>
            <person name="Shu S."/>
            <person name="Lovell J.T."/>
            <person name="Sreedasyam A."/>
            <person name="Maumus F."/>
            <person name="Tiley G.P."/>
            <person name="Fernandez-Pozo N."/>
            <person name="Barry K."/>
            <person name="Chen C."/>
            <person name="Wang M."/>
            <person name="Lipzen A."/>
            <person name="Daum C."/>
            <person name="Saski C.A."/>
            <person name="Payton A.C."/>
            <person name="Mcbreen J.C."/>
            <person name="Conrad R.E."/>
            <person name="Kollar L.M."/>
            <person name="Olsson S."/>
            <person name="Huttunen S."/>
            <person name="Landis J.B."/>
            <person name="Wickett N.J."/>
            <person name="Johnson M.G."/>
            <person name="Rensing S.A."/>
            <person name="Grimwood J."/>
            <person name="Schmutz J."/>
            <person name="Mcdaniel S.F."/>
        </authorList>
    </citation>
    <scope>NUCLEOTIDE SEQUENCE</scope>
    <source>
        <strain evidence="5">R40</strain>
    </source>
</reference>
<organism evidence="5 6">
    <name type="scientific">Ceratodon purpureus</name>
    <name type="common">Fire moss</name>
    <name type="synonym">Dicranum purpureum</name>
    <dbReference type="NCBI Taxonomy" id="3225"/>
    <lineage>
        <taxon>Eukaryota</taxon>
        <taxon>Viridiplantae</taxon>
        <taxon>Streptophyta</taxon>
        <taxon>Embryophyta</taxon>
        <taxon>Bryophyta</taxon>
        <taxon>Bryophytina</taxon>
        <taxon>Bryopsida</taxon>
        <taxon>Dicranidae</taxon>
        <taxon>Pseudoditrichales</taxon>
        <taxon>Ditrichaceae</taxon>
        <taxon>Ceratodon</taxon>
    </lineage>
</organism>
<evidence type="ECO:0000259" key="4">
    <source>
        <dbReference type="SMART" id="SM00363"/>
    </source>
</evidence>
<dbReference type="GO" id="GO:0001522">
    <property type="term" value="P:pseudouridine synthesis"/>
    <property type="evidence" value="ECO:0007669"/>
    <property type="project" value="InterPro"/>
</dbReference>
<dbReference type="InterPro" id="IPR002942">
    <property type="entry name" value="S4_RNA-bd"/>
</dbReference>
<dbReference type="Pfam" id="PF01479">
    <property type="entry name" value="S4"/>
    <property type="match status" value="1"/>
</dbReference>
<dbReference type="Pfam" id="PF00849">
    <property type="entry name" value="PseudoU_synth_2"/>
    <property type="match status" value="1"/>
</dbReference>
<proteinExistence type="inferred from homology"/>
<dbReference type="PANTHER" id="PTHR47683">
    <property type="entry name" value="PSEUDOURIDINE SYNTHASE FAMILY PROTEIN-RELATED"/>
    <property type="match status" value="1"/>
</dbReference>
<dbReference type="PROSITE" id="PS50889">
    <property type="entry name" value="S4"/>
    <property type="match status" value="1"/>
</dbReference>
<dbReference type="Proteomes" id="UP000822688">
    <property type="component" value="Chromosome 9"/>
</dbReference>
<feature type="domain" description="RNA-binding S4" evidence="4">
    <location>
        <begin position="131"/>
        <end position="191"/>
    </location>
</feature>
<dbReference type="PANTHER" id="PTHR47683:SF2">
    <property type="entry name" value="RNA-BINDING S4 DOMAIN-CONTAINING PROTEIN"/>
    <property type="match status" value="1"/>
</dbReference>
<keyword evidence="3" id="KW-0694">RNA-binding</keyword>
<dbReference type="PROSITE" id="PS01149">
    <property type="entry name" value="PSI_RSU"/>
    <property type="match status" value="1"/>
</dbReference>
<dbReference type="Gene3D" id="3.10.290.10">
    <property type="entry name" value="RNA-binding S4 domain"/>
    <property type="match status" value="1"/>
</dbReference>
<dbReference type="AlphaFoldDB" id="A0A8T0GRT5"/>
<dbReference type="SUPFAM" id="SSF55120">
    <property type="entry name" value="Pseudouridine synthase"/>
    <property type="match status" value="1"/>
</dbReference>
<evidence type="ECO:0000256" key="2">
    <source>
        <dbReference type="ARBA" id="ARBA00023235"/>
    </source>
</evidence>
<dbReference type="SMART" id="SM00363">
    <property type="entry name" value="S4"/>
    <property type="match status" value="1"/>
</dbReference>
<gene>
    <name evidence="5" type="ORF">KC19_9G053800</name>
</gene>
<dbReference type="FunFam" id="3.30.70.580:FF:000013">
    <property type="entry name" value="Ribosomal large subunit pseudouridine synthase B"/>
    <property type="match status" value="1"/>
</dbReference>
<comment type="caution">
    <text evidence="5">The sequence shown here is derived from an EMBL/GenBank/DDBJ whole genome shotgun (WGS) entry which is preliminary data.</text>
</comment>
<dbReference type="InterPro" id="IPR018496">
    <property type="entry name" value="PsdUridine_synth_RsuA/RluB_CS"/>
</dbReference>
<dbReference type="InterPro" id="IPR042092">
    <property type="entry name" value="PsdUridine_s_RsuA/RluB/E/F_cat"/>
</dbReference>
<evidence type="ECO:0000256" key="1">
    <source>
        <dbReference type="ARBA" id="ARBA00008348"/>
    </source>
</evidence>
<dbReference type="InterPro" id="IPR020094">
    <property type="entry name" value="TruA/RsuA/RluB/E/F_N"/>
</dbReference>
<dbReference type="InterPro" id="IPR020103">
    <property type="entry name" value="PsdUridine_synth_cat_dom_sf"/>
</dbReference>
<dbReference type="InterPro" id="IPR050343">
    <property type="entry name" value="RsuA_PseudoU_synthase"/>
</dbReference>
<dbReference type="InterPro" id="IPR036986">
    <property type="entry name" value="S4_RNA-bd_sf"/>
</dbReference>
<dbReference type="FunFam" id="3.10.290.10:FF:000003">
    <property type="entry name" value="Pseudouridine synthase"/>
    <property type="match status" value="1"/>
</dbReference>
<evidence type="ECO:0000256" key="3">
    <source>
        <dbReference type="PROSITE-ProRule" id="PRU00182"/>
    </source>
</evidence>
<dbReference type="GO" id="GO:0009982">
    <property type="term" value="F:pseudouridine synthase activity"/>
    <property type="evidence" value="ECO:0007669"/>
    <property type="project" value="InterPro"/>
</dbReference>
<dbReference type="NCBIfam" id="TIGR00093">
    <property type="entry name" value="pseudouridine synthase"/>
    <property type="match status" value="1"/>
</dbReference>
<keyword evidence="2" id="KW-0413">Isomerase</keyword>
<dbReference type="EMBL" id="CM026430">
    <property type="protein sequence ID" value="KAG0561307.1"/>
    <property type="molecule type" value="Genomic_DNA"/>
</dbReference>
<dbReference type="GO" id="GO:0006364">
    <property type="term" value="P:rRNA processing"/>
    <property type="evidence" value="ECO:0007669"/>
    <property type="project" value="UniProtKB-ARBA"/>
</dbReference>
<dbReference type="SUPFAM" id="SSF55174">
    <property type="entry name" value="Alpha-L RNA-binding motif"/>
    <property type="match status" value="1"/>
</dbReference>
<dbReference type="CDD" id="cd00165">
    <property type="entry name" value="S4"/>
    <property type="match status" value="1"/>
</dbReference>
<name>A0A8T0GRT5_CERPU</name>
<protein>
    <recommendedName>
        <fullName evidence="4">RNA-binding S4 domain-containing protein</fullName>
    </recommendedName>
</protein>
<dbReference type="GO" id="GO:0003723">
    <property type="term" value="F:RNA binding"/>
    <property type="evidence" value="ECO:0007669"/>
    <property type="project" value="UniProtKB-KW"/>
</dbReference>
<accession>A0A8T0GRT5</accession>
<dbReference type="Gene3D" id="3.30.70.580">
    <property type="entry name" value="Pseudouridine synthase I, catalytic domain, N-terminal subdomain"/>
    <property type="match status" value="1"/>
</dbReference>
<dbReference type="Gene3D" id="3.30.70.1560">
    <property type="entry name" value="Alpha-L RNA-binding motif"/>
    <property type="match status" value="1"/>
</dbReference>
<keyword evidence="6" id="KW-1185">Reference proteome</keyword>
<dbReference type="InterPro" id="IPR000748">
    <property type="entry name" value="PsdUridine_synth_RsuA/RluB/E/F"/>
</dbReference>
<evidence type="ECO:0000313" key="6">
    <source>
        <dbReference type="Proteomes" id="UP000822688"/>
    </source>
</evidence>
<dbReference type="InterPro" id="IPR006145">
    <property type="entry name" value="PsdUridine_synth_RsuA/RluA"/>
</dbReference>